<proteinExistence type="predicted"/>
<evidence type="ECO:0000256" key="1">
    <source>
        <dbReference type="SAM" id="Coils"/>
    </source>
</evidence>
<feature type="coiled-coil region" evidence="1">
    <location>
        <begin position="30"/>
        <end position="138"/>
    </location>
</feature>
<keyword evidence="1" id="KW-0175">Coiled coil</keyword>
<evidence type="ECO:0000313" key="3">
    <source>
        <dbReference type="EMBL" id="KAJ3433364.1"/>
    </source>
</evidence>
<gene>
    <name evidence="3" type="ORF">M0812_22320</name>
</gene>
<accession>A0AAV7YV35</accession>
<sequence>MKHSQSQYLRNSQNSDLSEGIRNGLEKVSIVKLQEKIRKQKEEMKSYMKRIQSLERYQEQLQKTHLKETKELKNQIERRVTALEQSNGMRTQILFDKRKLKKDNKSLHQTINDLQSTVLRLELINTRLNNKNRKLKNKTMILKKFRSQQLFGENESIQFSESRKRNLLSRSKINCQIKDNHSSSSVSSTESKISLPFTQFGNLKIQNQNESSSNDDNQIINRETKLKKHRKKRIDSKELIKTQILKKKSQTQRKRSVNFINLKNKRFNKVLWFKRFNKTKSQSKITKN</sequence>
<name>A0AAV7YV35_9EUKA</name>
<comment type="caution">
    <text evidence="3">The sequence shown here is derived from an EMBL/GenBank/DDBJ whole genome shotgun (WGS) entry which is preliminary data.</text>
</comment>
<evidence type="ECO:0000313" key="4">
    <source>
        <dbReference type="Proteomes" id="UP001146793"/>
    </source>
</evidence>
<dbReference type="EMBL" id="JANTQA010000047">
    <property type="protein sequence ID" value="KAJ3433364.1"/>
    <property type="molecule type" value="Genomic_DNA"/>
</dbReference>
<protein>
    <submittedName>
        <fullName evidence="3">Uncharacterized protein</fullName>
    </submittedName>
</protein>
<reference evidence="3" key="1">
    <citation type="submission" date="2022-08" db="EMBL/GenBank/DDBJ databases">
        <title>Novel sulphate-reducing endosymbionts in the free-living metamonad Anaeramoeba.</title>
        <authorList>
            <person name="Jerlstrom-Hultqvist J."/>
            <person name="Cepicka I."/>
            <person name="Gallot-Lavallee L."/>
            <person name="Salas-Leiva D."/>
            <person name="Curtis B.A."/>
            <person name="Zahonova K."/>
            <person name="Pipaliya S."/>
            <person name="Dacks J."/>
            <person name="Roger A.J."/>
        </authorList>
    </citation>
    <scope>NUCLEOTIDE SEQUENCE</scope>
    <source>
        <strain evidence="3">Busselton2</strain>
    </source>
</reference>
<feature type="region of interest" description="Disordered" evidence="2">
    <location>
        <begin position="1"/>
        <end position="20"/>
    </location>
</feature>
<dbReference type="AlphaFoldDB" id="A0AAV7YV35"/>
<organism evidence="3 4">
    <name type="scientific">Anaeramoeba flamelloides</name>
    <dbReference type="NCBI Taxonomy" id="1746091"/>
    <lineage>
        <taxon>Eukaryota</taxon>
        <taxon>Metamonada</taxon>
        <taxon>Anaeramoebidae</taxon>
        <taxon>Anaeramoeba</taxon>
    </lineage>
</organism>
<dbReference type="Proteomes" id="UP001146793">
    <property type="component" value="Unassembled WGS sequence"/>
</dbReference>
<evidence type="ECO:0000256" key="2">
    <source>
        <dbReference type="SAM" id="MobiDB-lite"/>
    </source>
</evidence>
<feature type="compositionally biased region" description="Polar residues" evidence="2">
    <location>
        <begin position="1"/>
        <end position="17"/>
    </location>
</feature>